<dbReference type="Proteomes" id="UP000693672">
    <property type="component" value="Unassembled WGS sequence"/>
</dbReference>
<dbReference type="EMBL" id="CAJVAS010000031">
    <property type="protein sequence ID" value="CAG7645582.1"/>
    <property type="molecule type" value="Genomic_DNA"/>
</dbReference>
<evidence type="ECO:0008006" key="3">
    <source>
        <dbReference type="Google" id="ProtNLM"/>
    </source>
</evidence>
<dbReference type="Pfam" id="PF11104">
    <property type="entry name" value="PilM_2"/>
    <property type="match status" value="2"/>
</dbReference>
<protein>
    <recommendedName>
        <fullName evidence="3">Pilus assembly protein PilM</fullName>
    </recommendedName>
</protein>
<keyword evidence="2" id="KW-1185">Reference proteome</keyword>
<name>A0A916K599_9BACL</name>
<accession>A0A916K599</accession>
<dbReference type="RefSeq" id="WP_218094696.1">
    <property type="nucleotide sequence ID" value="NZ_CAJVAS010000031.1"/>
</dbReference>
<evidence type="ECO:0000313" key="1">
    <source>
        <dbReference type="EMBL" id="CAG7645582.1"/>
    </source>
</evidence>
<organism evidence="1 2">
    <name type="scientific">Paenibacillus solanacearum</name>
    <dbReference type="NCBI Taxonomy" id="2048548"/>
    <lineage>
        <taxon>Bacteria</taxon>
        <taxon>Bacillati</taxon>
        <taxon>Bacillota</taxon>
        <taxon>Bacilli</taxon>
        <taxon>Bacillales</taxon>
        <taxon>Paenibacillaceae</taxon>
        <taxon>Paenibacillus</taxon>
    </lineage>
</organism>
<proteinExistence type="predicted"/>
<dbReference type="InterPro" id="IPR050696">
    <property type="entry name" value="FtsA/MreB"/>
</dbReference>
<dbReference type="PIRSF" id="PIRSF019169">
    <property type="entry name" value="PilM"/>
    <property type="match status" value="1"/>
</dbReference>
<dbReference type="PANTHER" id="PTHR32432:SF3">
    <property type="entry name" value="ETHANOLAMINE UTILIZATION PROTEIN EUTJ"/>
    <property type="match status" value="1"/>
</dbReference>
<reference evidence="1" key="1">
    <citation type="submission" date="2021-06" db="EMBL/GenBank/DDBJ databases">
        <authorList>
            <person name="Criscuolo A."/>
        </authorList>
    </citation>
    <scope>NUCLEOTIDE SEQUENCE</scope>
    <source>
        <strain evidence="1">CIP111600</strain>
    </source>
</reference>
<comment type="caution">
    <text evidence="1">The sequence shown here is derived from an EMBL/GenBank/DDBJ whole genome shotgun (WGS) entry which is preliminary data.</text>
</comment>
<sequence>MGKFIRSIRDLFQRASSSLGIEITDQQIKIVELKKRSGTRPVIAQMCAERLPSGAVVDGKIQDMPRVILTLQEMVARYGWKRRKVHMVASGQAVMVRFLKLPDIPETELKKVIDFEVQHHIHLPFDEPYYDFCKLNGMHNRKQWARRLAKQEESRGRTKADDLSIKEAAASQETADPFAFGESSATQQGQALCDVMLIAAPRDVIDEYVAIAESSGLTAASVEIKALSLLRLIEMAYSEEASRPFLLVDVNEAVTDISIFHDGQLKITRTVSLLFGRENDATNAIETVAGLLSFLPDGIEDDFYSACNDLAHELERLINFYRYTLKNREHEFQLVMLSGDVPRITEIQMHLEQRLGMQVTLLDYGADVSASHLQGETTSYSVPIGLALRER</sequence>
<evidence type="ECO:0000313" key="2">
    <source>
        <dbReference type="Proteomes" id="UP000693672"/>
    </source>
</evidence>
<dbReference type="AlphaFoldDB" id="A0A916K599"/>
<dbReference type="InterPro" id="IPR005883">
    <property type="entry name" value="PilM"/>
</dbReference>
<dbReference type="CDD" id="cd24049">
    <property type="entry name" value="ASKHA_NBD_PilM"/>
    <property type="match status" value="1"/>
</dbReference>
<gene>
    <name evidence="1" type="ORF">PAESOLCIP111_04984</name>
</gene>
<dbReference type="PANTHER" id="PTHR32432">
    <property type="entry name" value="CELL DIVISION PROTEIN FTSA-RELATED"/>
    <property type="match status" value="1"/>
</dbReference>